<accession>A0ACC8XFA1</accession>
<evidence type="ECO:0000313" key="2">
    <source>
        <dbReference type="Proteomes" id="UP000188637"/>
    </source>
</evidence>
<comment type="caution">
    <text evidence="1">The sequence shown here is derived from an EMBL/GenBank/DDBJ whole genome shotgun (WGS) entry which is preliminary data.</text>
</comment>
<proteinExistence type="predicted"/>
<gene>
    <name evidence="1" type="ORF">AN640_07665</name>
</gene>
<organism evidence="1 2">
    <name type="scientific">Candidatus Epulonipiscium fishelsonii</name>
    <dbReference type="NCBI Taxonomy" id="77094"/>
    <lineage>
        <taxon>Bacteria</taxon>
        <taxon>Bacillati</taxon>
        <taxon>Bacillota</taxon>
        <taxon>Clostridia</taxon>
        <taxon>Lachnospirales</taxon>
        <taxon>Lachnospiraceae</taxon>
        <taxon>Candidatus Epulonipiscium</taxon>
    </lineage>
</organism>
<dbReference type="EMBL" id="LJHD01000198">
    <property type="protein sequence ID" value="ONI42045.1"/>
    <property type="molecule type" value="Genomic_DNA"/>
</dbReference>
<name>A0ACC8XFA1_9FIRM</name>
<sequence>TIALNLEVYDLVIARGITYATLKNLYPDKPLIEIGVTGYELIKGISDAKQKYNPDRVAVVGWKGMISSVQDLDEISNLSIECFDMKSDKEAKQKIELVKQKGIPVVVGGLTACKIATSMGLRTIFIKTSKEVVEKTIVEAINTAKIINEKQDRVNLLKTILDYSTEAILSINEHGKITSINRSAKKILNIAPSLDVTGMDIEEVIVDPNLRDIMKTIESTNNQIQNYAGTLLTINSIPIKVKNEIKGAVKLFQRATKIQEVESELRKSLYKKGLISKYTFKSIIGESYAIQQTINDAYKYSQANSNILIIGETGTGKELFAQSIHNASNRKKGPFVAINCAALPENLLETELFGYVEGAFTGALKGGKAGLFELANNGTIFLDEINEVSLSLQSKLLRVLEEKEIRRVGDIKVININVRIITATNSNLYKKIELGQFRRDLLYRLNILDLRIPPLRERNTDILLLTEFYIERFCSKLSRTPFKLDNSAKEAFLKYYWPGNIRELKNICERLSVLNENKYITKYDFLKHTNIADKMLDVINTPNQTNSFVSLNQDFLNVGDRTTEAILEALEKSNNNKTLAAKMLGISRSTLWRKIKEIEKL</sequence>
<reference evidence="1" key="1">
    <citation type="submission" date="2016-08" db="EMBL/GenBank/DDBJ databases">
        <authorList>
            <person name="Ngugi D.K."/>
            <person name="Miyake S."/>
            <person name="Stingl U."/>
        </authorList>
    </citation>
    <scope>NUCLEOTIDE SEQUENCE</scope>
    <source>
        <strain evidence="1">SCG-D08WGA-EpuloA1</strain>
    </source>
</reference>
<evidence type="ECO:0000313" key="1">
    <source>
        <dbReference type="EMBL" id="ONI42045.1"/>
    </source>
</evidence>
<keyword evidence="2" id="KW-1185">Reference proteome</keyword>
<dbReference type="Proteomes" id="UP000188637">
    <property type="component" value="Unassembled WGS sequence"/>
</dbReference>
<protein>
    <submittedName>
        <fullName evidence="1">Uncharacterized protein</fullName>
    </submittedName>
</protein>
<feature type="non-terminal residue" evidence="1">
    <location>
        <position position="1"/>
    </location>
</feature>